<feature type="compositionally biased region" description="Polar residues" evidence="1">
    <location>
        <begin position="207"/>
        <end position="224"/>
    </location>
</feature>
<dbReference type="Proteomes" id="UP001281761">
    <property type="component" value="Unassembled WGS sequence"/>
</dbReference>
<feature type="compositionally biased region" description="Polar residues" evidence="1">
    <location>
        <begin position="30"/>
        <end position="39"/>
    </location>
</feature>
<feature type="compositionally biased region" description="Basic and acidic residues" evidence="1">
    <location>
        <begin position="40"/>
        <end position="65"/>
    </location>
</feature>
<feature type="region of interest" description="Disordered" evidence="1">
    <location>
        <begin position="266"/>
        <end position="286"/>
    </location>
</feature>
<dbReference type="InterPro" id="IPR011009">
    <property type="entry name" value="Kinase-like_dom_sf"/>
</dbReference>
<comment type="caution">
    <text evidence="2">The sequence shown here is derived from an EMBL/GenBank/DDBJ whole genome shotgun (WGS) entry which is preliminary data.</text>
</comment>
<reference evidence="2 3" key="1">
    <citation type="journal article" date="2022" name="bioRxiv">
        <title>Genomics of Preaxostyla Flagellates Illuminates Evolutionary Transitions and the Path Towards Mitochondrial Loss.</title>
        <authorList>
            <person name="Novak L.V.F."/>
            <person name="Treitli S.C."/>
            <person name="Pyrih J."/>
            <person name="Halakuc P."/>
            <person name="Pipaliya S.V."/>
            <person name="Vacek V."/>
            <person name="Brzon O."/>
            <person name="Soukal P."/>
            <person name="Eme L."/>
            <person name="Dacks J.B."/>
            <person name="Karnkowska A."/>
            <person name="Elias M."/>
            <person name="Hampl V."/>
        </authorList>
    </citation>
    <scope>NUCLEOTIDE SEQUENCE [LARGE SCALE GENOMIC DNA]</scope>
    <source>
        <strain evidence="2">NAU3</strain>
        <tissue evidence="2">Gut</tissue>
    </source>
</reference>
<sequence length="982" mass="112322">MSDRVRPSHTFPTHIKEEPSSGLSGFDTGETVNLHQTEASLHKSRIDTQESSIKEESSNIHQRADNKSQRFITELVTYIEERISLPIERRFYFGLNHCADILAVFLQFELDELSKTCIFTLAQKYSSPEFRNLKLNSQSRLFNPENRTSKITPIQNEFKSPFTKKIVKTAETMERISRLNQRDARLFEDAGNLRRQRMGHQTEYRSKTVQNLNLSMTSRTNTSPHSHDPRLNKTERQISKNPSFLDSPPMSPTENALTLTQTSVKRCSKGNHRQREQENHPQFRNSLENSVITSFSFTSTELPVPKAQTDDINHKRKKKKKKVRQKDSQQNCTNNTKVNQSEQEENERAKMEEEERYMRRVRELNMEALERLKMFEEDERRQRFLEIEFHKRDESEKDSPREGEESEESEEGTEETVEEERRDESEDQSKEESEVQSEDESESSSEGEETTQSHKSETRTSTSQHTTTDVDVLLCEGEFEFAIISVPHSNSLHNRLHDDASTTLDTNRIEQKLVSSLRRLLAVDPSTELLSHLSTRWIFFDQKDHICIKLGENKKKLEGSLENDSGIQFDGCSVTAAVLRLGIILFEMETRQESFSEENLDSSTFSGVSTSQLDLSLIKAPHIRSLVAQCLSPNPLTRPSLSEISLCLEMKEAFFHLPTGLGSVICLLRHVSEFRMSSIDPSSLSTHPDLLKLSSLLSSEDQPTPTEISSLQSIQPASHPDLPSSHLISILSALKSAGYSHLTSVFASSVITATTITQPQIPIPQHLTKSATSESASWLSSSRVRSFARNDPFFTIRLDGKEPNLEAFLRLMQKEEKTMEGEEERSTSRTFTSVAPILVFDFAVLQDSPPFTFPHSLNMRPFVPEIDDATWQKLETTNSINNRRQQRRTGKAPETQETLNLQKEDKHDYTLLCIVVEDCWMEMGTSWRTFVKDADSGEWMQSRCGATFEIESQSMGNYLNKITCDDGHVRIRQLVYCRTGDS</sequence>
<evidence type="ECO:0008006" key="4">
    <source>
        <dbReference type="Google" id="ProtNLM"/>
    </source>
</evidence>
<gene>
    <name evidence="2" type="ORF">BLNAU_16521</name>
</gene>
<feature type="compositionally biased region" description="Polar residues" evidence="1">
    <location>
        <begin position="328"/>
        <end position="341"/>
    </location>
</feature>
<feature type="region of interest" description="Disordered" evidence="1">
    <location>
        <begin position="304"/>
        <end position="355"/>
    </location>
</feature>
<name>A0ABQ9XE70_9EUKA</name>
<feature type="region of interest" description="Disordered" evidence="1">
    <location>
        <begin position="1"/>
        <end position="65"/>
    </location>
</feature>
<feature type="compositionally biased region" description="Basic and acidic residues" evidence="1">
    <location>
        <begin position="225"/>
        <end position="235"/>
    </location>
</feature>
<feature type="compositionally biased region" description="Basic and acidic residues" evidence="1">
    <location>
        <begin position="391"/>
        <end position="403"/>
    </location>
</feature>
<feature type="compositionally biased region" description="Basic residues" evidence="1">
    <location>
        <begin position="314"/>
        <end position="324"/>
    </location>
</feature>
<protein>
    <recommendedName>
        <fullName evidence="4">Protein kinase domain-containing protein</fullName>
    </recommendedName>
</protein>
<dbReference type="SUPFAM" id="SSF56112">
    <property type="entry name" value="Protein kinase-like (PK-like)"/>
    <property type="match status" value="1"/>
</dbReference>
<proteinExistence type="predicted"/>
<feature type="compositionally biased region" description="Basic and acidic residues" evidence="1">
    <location>
        <begin position="419"/>
        <end position="433"/>
    </location>
</feature>
<accession>A0ABQ9XE70</accession>
<keyword evidence="3" id="KW-1185">Reference proteome</keyword>
<organism evidence="2 3">
    <name type="scientific">Blattamonas nauphoetae</name>
    <dbReference type="NCBI Taxonomy" id="2049346"/>
    <lineage>
        <taxon>Eukaryota</taxon>
        <taxon>Metamonada</taxon>
        <taxon>Preaxostyla</taxon>
        <taxon>Oxymonadida</taxon>
        <taxon>Blattamonas</taxon>
    </lineage>
</organism>
<feature type="compositionally biased region" description="Basic and acidic residues" evidence="1">
    <location>
        <begin position="346"/>
        <end position="355"/>
    </location>
</feature>
<dbReference type="EMBL" id="JARBJD010000174">
    <property type="protein sequence ID" value="KAK2948535.1"/>
    <property type="molecule type" value="Genomic_DNA"/>
</dbReference>
<evidence type="ECO:0000313" key="3">
    <source>
        <dbReference type="Proteomes" id="UP001281761"/>
    </source>
</evidence>
<evidence type="ECO:0000256" key="1">
    <source>
        <dbReference type="SAM" id="MobiDB-lite"/>
    </source>
</evidence>
<feature type="region of interest" description="Disordered" evidence="1">
    <location>
        <begin position="391"/>
        <end position="467"/>
    </location>
</feature>
<feature type="compositionally biased region" description="Acidic residues" evidence="1">
    <location>
        <begin position="404"/>
        <end position="418"/>
    </location>
</feature>
<feature type="region of interest" description="Disordered" evidence="1">
    <location>
        <begin position="197"/>
        <end position="235"/>
    </location>
</feature>
<feature type="region of interest" description="Disordered" evidence="1">
    <location>
        <begin position="876"/>
        <end position="900"/>
    </location>
</feature>
<feature type="compositionally biased region" description="Acidic residues" evidence="1">
    <location>
        <begin position="434"/>
        <end position="449"/>
    </location>
</feature>
<evidence type="ECO:0000313" key="2">
    <source>
        <dbReference type="EMBL" id="KAK2948535.1"/>
    </source>
</evidence>